<dbReference type="AlphaFoldDB" id="A0A2P8DZT2"/>
<organism evidence="3 4">
    <name type="scientific">Haloactinopolyspora alba</name>
    <dbReference type="NCBI Taxonomy" id="648780"/>
    <lineage>
        <taxon>Bacteria</taxon>
        <taxon>Bacillati</taxon>
        <taxon>Actinomycetota</taxon>
        <taxon>Actinomycetes</taxon>
        <taxon>Jiangellales</taxon>
        <taxon>Jiangellaceae</taxon>
        <taxon>Haloactinopolyspora</taxon>
    </lineage>
</organism>
<dbReference type="PROSITE" id="PS00380">
    <property type="entry name" value="RHODANESE_1"/>
    <property type="match status" value="1"/>
</dbReference>
<gene>
    <name evidence="3" type="ORF">CLV30_10927</name>
</gene>
<dbReference type="EMBL" id="PYGE01000009">
    <property type="protein sequence ID" value="PSL02721.1"/>
    <property type="molecule type" value="Genomic_DNA"/>
</dbReference>
<sequence length="219" mass="23609">MGEFVEEPIYAQLARVGKALANPARLRLLDLLDQRERTVEELSNEAGIALKNTSAQLQQLRAANMVTSRKDGTRVLYRLAAPEVSAFLGRFQSFAAERLSDLRDAVADHLGDPAVLEPVSADELDRRLNGSDVVVLDVRSAGEYAAGHLPGAVSVPMDELRDRLDELPRGAEIVAYCDGPYCVVSPDAVRLLKAHGLAAHTLDGGLTAWARSGRELVAG</sequence>
<dbReference type="InterPro" id="IPR036388">
    <property type="entry name" value="WH-like_DNA-bd_sf"/>
</dbReference>
<dbReference type="InterPro" id="IPR036873">
    <property type="entry name" value="Rhodanese-like_dom_sf"/>
</dbReference>
<feature type="domain" description="HTH arsR-type" evidence="2">
    <location>
        <begin position="5"/>
        <end position="99"/>
    </location>
</feature>
<dbReference type="InterPro" id="IPR011991">
    <property type="entry name" value="ArsR-like_HTH"/>
</dbReference>
<keyword evidence="4" id="KW-1185">Reference proteome</keyword>
<evidence type="ECO:0000313" key="4">
    <source>
        <dbReference type="Proteomes" id="UP000243528"/>
    </source>
</evidence>
<feature type="domain" description="Rhodanese" evidence="1">
    <location>
        <begin position="129"/>
        <end position="218"/>
    </location>
</feature>
<dbReference type="PROSITE" id="PS50987">
    <property type="entry name" value="HTH_ARSR_2"/>
    <property type="match status" value="1"/>
</dbReference>
<dbReference type="RefSeq" id="WP_106537731.1">
    <property type="nucleotide sequence ID" value="NZ_PYGE01000009.1"/>
</dbReference>
<dbReference type="GO" id="GO:0004792">
    <property type="term" value="F:thiosulfate-cyanide sulfurtransferase activity"/>
    <property type="evidence" value="ECO:0007669"/>
    <property type="project" value="InterPro"/>
</dbReference>
<evidence type="ECO:0000259" key="2">
    <source>
        <dbReference type="PROSITE" id="PS50987"/>
    </source>
</evidence>
<dbReference type="CDD" id="cd00158">
    <property type="entry name" value="RHOD"/>
    <property type="match status" value="1"/>
</dbReference>
<protein>
    <submittedName>
        <fullName evidence="3">ArsR family transcriptional regulator</fullName>
    </submittedName>
</protein>
<dbReference type="Gene3D" id="3.40.250.10">
    <property type="entry name" value="Rhodanese-like domain"/>
    <property type="match status" value="1"/>
</dbReference>
<dbReference type="Pfam" id="PF00581">
    <property type="entry name" value="Rhodanese"/>
    <property type="match status" value="1"/>
</dbReference>
<accession>A0A2P8DZT2</accession>
<reference evidence="3 4" key="1">
    <citation type="submission" date="2018-03" db="EMBL/GenBank/DDBJ databases">
        <title>Genomic Encyclopedia of Archaeal and Bacterial Type Strains, Phase II (KMG-II): from individual species to whole genera.</title>
        <authorList>
            <person name="Goeker M."/>
        </authorList>
    </citation>
    <scope>NUCLEOTIDE SEQUENCE [LARGE SCALE GENOMIC DNA]</scope>
    <source>
        <strain evidence="3 4">DSM 45211</strain>
    </source>
</reference>
<dbReference type="Pfam" id="PF01022">
    <property type="entry name" value="HTH_5"/>
    <property type="match status" value="1"/>
</dbReference>
<dbReference type="PANTHER" id="PTHR43031:SF1">
    <property type="entry name" value="PYRIDINE NUCLEOTIDE-DISULPHIDE OXIDOREDUCTASE"/>
    <property type="match status" value="1"/>
</dbReference>
<comment type="caution">
    <text evidence="3">The sequence shown here is derived from an EMBL/GenBank/DDBJ whole genome shotgun (WGS) entry which is preliminary data.</text>
</comment>
<evidence type="ECO:0000259" key="1">
    <source>
        <dbReference type="PROSITE" id="PS50206"/>
    </source>
</evidence>
<dbReference type="PROSITE" id="PS50206">
    <property type="entry name" value="RHODANESE_3"/>
    <property type="match status" value="1"/>
</dbReference>
<dbReference type="GO" id="GO:0003700">
    <property type="term" value="F:DNA-binding transcription factor activity"/>
    <property type="evidence" value="ECO:0007669"/>
    <property type="project" value="InterPro"/>
</dbReference>
<dbReference type="PANTHER" id="PTHR43031">
    <property type="entry name" value="FAD-DEPENDENT OXIDOREDUCTASE"/>
    <property type="match status" value="1"/>
</dbReference>
<dbReference type="OrthoDB" id="9800872at2"/>
<dbReference type="InterPro" id="IPR001763">
    <property type="entry name" value="Rhodanese-like_dom"/>
</dbReference>
<dbReference type="InterPro" id="IPR036390">
    <property type="entry name" value="WH_DNA-bd_sf"/>
</dbReference>
<dbReference type="SUPFAM" id="SSF52821">
    <property type="entry name" value="Rhodanese/Cell cycle control phosphatase"/>
    <property type="match status" value="1"/>
</dbReference>
<dbReference type="Gene3D" id="1.10.10.10">
    <property type="entry name" value="Winged helix-like DNA-binding domain superfamily/Winged helix DNA-binding domain"/>
    <property type="match status" value="1"/>
</dbReference>
<dbReference type="InterPro" id="IPR001845">
    <property type="entry name" value="HTH_ArsR_DNA-bd_dom"/>
</dbReference>
<dbReference type="NCBIfam" id="NF033788">
    <property type="entry name" value="HTH_metalloreg"/>
    <property type="match status" value="1"/>
</dbReference>
<proteinExistence type="predicted"/>
<dbReference type="PRINTS" id="PR00778">
    <property type="entry name" value="HTHARSR"/>
</dbReference>
<dbReference type="Proteomes" id="UP000243528">
    <property type="component" value="Unassembled WGS sequence"/>
</dbReference>
<dbReference type="SUPFAM" id="SSF46785">
    <property type="entry name" value="Winged helix' DNA-binding domain"/>
    <property type="match status" value="1"/>
</dbReference>
<dbReference type="InterPro" id="IPR001307">
    <property type="entry name" value="Thiosulphate_STrfase_CS"/>
</dbReference>
<dbReference type="SMART" id="SM00450">
    <property type="entry name" value="RHOD"/>
    <property type="match status" value="1"/>
</dbReference>
<dbReference type="SMART" id="SM00418">
    <property type="entry name" value="HTH_ARSR"/>
    <property type="match status" value="1"/>
</dbReference>
<dbReference type="CDD" id="cd00090">
    <property type="entry name" value="HTH_ARSR"/>
    <property type="match status" value="1"/>
</dbReference>
<name>A0A2P8DZT2_9ACTN</name>
<evidence type="ECO:0000313" key="3">
    <source>
        <dbReference type="EMBL" id="PSL02721.1"/>
    </source>
</evidence>
<dbReference type="InterPro" id="IPR050229">
    <property type="entry name" value="GlpE_sulfurtransferase"/>
</dbReference>